<organism evidence="1 2">
    <name type="scientific">Desulfocucumis palustris</name>
    <dbReference type="NCBI Taxonomy" id="1898651"/>
    <lineage>
        <taxon>Bacteria</taxon>
        <taxon>Bacillati</taxon>
        <taxon>Bacillota</taxon>
        <taxon>Clostridia</taxon>
        <taxon>Eubacteriales</taxon>
        <taxon>Desulfocucumaceae</taxon>
        <taxon>Desulfocucumis</taxon>
    </lineage>
</organism>
<gene>
    <name evidence="1" type="ORF">DCCM_3840</name>
</gene>
<comment type="caution">
    <text evidence="1">The sequence shown here is derived from an EMBL/GenBank/DDBJ whole genome shotgun (WGS) entry which is preliminary data.</text>
</comment>
<proteinExistence type="predicted"/>
<dbReference type="EMBL" id="BFAV01000150">
    <property type="protein sequence ID" value="GBF34720.1"/>
    <property type="molecule type" value="Genomic_DNA"/>
</dbReference>
<evidence type="ECO:0000313" key="2">
    <source>
        <dbReference type="Proteomes" id="UP000239549"/>
    </source>
</evidence>
<sequence length="42" mass="4461">MGFEPLLGEDGQMPGDAYPGRGSHLTNLAGSNIRYVLQACHS</sequence>
<accession>A0A2L2XEY4</accession>
<keyword evidence="2" id="KW-1185">Reference proteome</keyword>
<reference evidence="2" key="1">
    <citation type="submission" date="2018-02" db="EMBL/GenBank/DDBJ databases">
        <title>Genome sequence of Desulfocucumis palustris strain NAW-5.</title>
        <authorList>
            <person name="Watanabe M."/>
            <person name="Kojima H."/>
            <person name="Fukui M."/>
        </authorList>
    </citation>
    <scope>NUCLEOTIDE SEQUENCE [LARGE SCALE GENOMIC DNA]</scope>
    <source>
        <strain evidence="2">NAW-5</strain>
    </source>
</reference>
<evidence type="ECO:0000313" key="1">
    <source>
        <dbReference type="EMBL" id="GBF34720.1"/>
    </source>
</evidence>
<protein>
    <submittedName>
        <fullName evidence="1">Uncharacterized protein</fullName>
    </submittedName>
</protein>
<dbReference type="Proteomes" id="UP000239549">
    <property type="component" value="Unassembled WGS sequence"/>
</dbReference>
<name>A0A2L2XEY4_9FIRM</name>
<dbReference type="AlphaFoldDB" id="A0A2L2XEY4"/>